<reference evidence="13" key="1">
    <citation type="submission" date="2018-05" db="EMBL/GenBank/DDBJ databases">
        <authorList>
            <person name="Lanie J.A."/>
            <person name="Ng W.-L."/>
            <person name="Kazmierczak K.M."/>
            <person name="Andrzejewski T.M."/>
            <person name="Davidsen T.M."/>
            <person name="Wayne K.J."/>
            <person name="Tettelin H."/>
            <person name="Glass J.I."/>
            <person name="Rusch D."/>
            <person name="Podicherti R."/>
            <person name="Tsui H.-C.T."/>
            <person name="Winkler M.E."/>
        </authorList>
    </citation>
    <scope>NUCLEOTIDE SEQUENCE</scope>
</reference>
<evidence type="ECO:0000256" key="8">
    <source>
        <dbReference type="ARBA" id="ARBA00023053"/>
    </source>
</evidence>
<feature type="transmembrane region" description="Helical" evidence="12">
    <location>
        <begin position="260"/>
        <end position="285"/>
    </location>
</feature>
<dbReference type="AlphaFoldDB" id="A0A382E7I0"/>
<organism evidence="13">
    <name type="scientific">marine metagenome</name>
    <dbReference type="NCBI Taxonomy" id="408172"/>
    <lineage>
        <taxon>unclassified sequences</taxon>
        <taxon>metagenomes</taxon>
        <taxon>ecological metagenomes</taxon>
    </lineage>
</organism>
<feature type="transmembrane region" description="Helical" evidence="12">
    <location>
        <begin position="59"/>
        <end position="78"/>
    </location>
</feature>
<keyword evidence="3" id="KW-0813">Transport</keyword>
<feature type="transmembrane region" description="Helical" evidence="12">
    <location>
        <begin position="439"/>
        <end position="458"/>
    </location>
</feature>
<dbReference type="PANTHER" id="PTHR48086">
    <property type="entry name" value="SODIUM/PROLINE SYMPORTER-RELATED"/>
    <property type="match status" value="1"/>
</dbReference>
<keyword evidence="8" id="KW-0915">Sodium</keyword>
<keyword evidence="7 12" id="KW-1133">Transmembrane helix</keyword>
<dbReference type="Gene3D" id="1.20.1730.10">
    <property type="entry name" value="Sodium/glucose cotransporter"/>
    <property type="match status" value="1"/>
</dbReference>
<evidence type="ECO:0000256" key="3">
    <source>
        <dbReference type="ARBA" id="ARBA00022448"/>
    </source>
</evidence>
<dbReference type="GO" id="GO:0015293">
    <property type="term" value="F:symporter activity"/>
    <property type="evidence" value="ECO:0007669"/>
    <property type="project" value="UniProtKB-KW"/>
</dbReference>
<evidence type="ECO:0008006" key="14">
    <source>
        <dbReference type="Google" id="ProtNLM"/>
    </source>
</evidence>
<evidence type="ECO:0000256" key="5">
    <source>
        <dbReference type="ARBA" id="ARBA00022692"/>
    </source>
</evidence>
<keyword evidence="4" id="KW-1003">Cell membrane</keyword>
<dbReference type="EMBL" id="UINC01042813">
    <property type="protein sequence ID" value="SVB45951.1"/>
    <property type="molecule type" value="Genomic_DNA"/>
</dbReference>
<feature type="transmembrane region" description="Helical" evidence="12">
    <location>
        <begin position="383"/>
        <end position="406"/>
    </location>
</feature>
<dbReference type="InterPro" id="IPR050277">
    <property type="entry name" value="Sodium:Solute_Symporter"/>
</dbReference>
<evidence type="ECO:0000313" key="13">
    <source>
        <dbReference type="EMBL" id="SVB45951.1"/>
    </source>
</evidence>
<dbReference type="Pfam" id="PF00474">
    <property type="entry name" value="SSF"/>
    <property type="match status" value="1"/>
</dbReference>
<evidence type="ECO:0000256" key="11">
    <source>
        <dbReference type="ARBA" id="ARBA00023201"/>
    </source>
</evidence>
<dbReference type="InterPro" id="IPR001734">
    <property type="entry name" value="Na/solute_symporter"/>
</dbReference>
<accession>A0A382E7I0</accession>
<keyword evidence="6" id="KW-0769">Symport</keyword>
<name>A0A382E7I0_9ZZZZ</name>
<protein>
    <recommendedName>
        <fullName evidence="14">Sodium/proline symporter</fullName>
    </recommendedName>
</protein>
<dbReference type="InterPro" id="IPR038377">
    <property type="entry name" value="Na/Glc_symporter_sf"/>
</dbReference>
<evidence type="ECO:0000256" key="1">
    <source>
        <dbReference type="ARBA" id="ARBA00004651"/>
    </source>
</evidence>
<dbReference type="PROSITE" id="PS50283">
    <property type="entry name" value="NA_SOLUT_SYMP_3"/>
    <property type="match status" value="1"/>
</dbReference>
<keyword evidence="11" id="KW-0739">Sodium transport</keyword>
<evidence type="ECO:0000256" key="2">
    <source>
        <dbReference type="ARBA" id="ARBA00006434"/>
    </source>
</evidence>
<comment type="similarity">
    <text evidence="2">Belongs to the sodium:solute symporter (SSF) (TC 2.A.21) family.</text>
</comment>
<keyword evidence="9" id="KW-0406">Ion transport</keyword>
<evidence type="ECO:0000256" key="9">
    <source>
        <dbReference type="ARBA" id="ARBA00023065"/>
    </source>
</evidence>
<feature type="transmembrane region" description="Helical" evidence="12">
    <location>
        <begin position="108"/>
        <end position="130"/>
    </location>
</feature>
<sequence length="477" mass="50127">MCVGVGLWALRRTKSTRDFFMAGRDLGIMVTGLAVFSSQMSGFGFVGGPGLVYRMGLSSAWMTIVAPLGFSCAFFLLATRLRMVAELRDTISLPDAVAARYGSERARLLTATAILLGVVGYLGTQILAMATVLREVLNNVSFIPEVSILTCMAIACAVLVFYCVTGGILASVYTDLVQGGIMIVAAVFVFFAALNAVDGGMAGLATTLITDDAEAVSPWGSLGMLGSLSWLVVFTLGTAGQPHVITKFMMNRRVEDARRILPVSAVGYMLCSLLWLSIGLAMRALVIQGGHPELATPDEAAPQFLQFHAGPVLAGVVFAALFAAIMSTADSFLNLGAAAVVHDIPRALYGRSLKHELFSARVATVVLAVGSALFALYSRQDLVALLGAFGWGTFAAALVPVVAIGFNWKRATATAANVAIVTSLVVNFGVEVFGVTLPYGINGGFVALLLSTTLFFGISLGSPQPAIDPDIEEVMDL</sequence>
<evidence type="ECO:0000256" key="7">
    <source>
        <dbReference type="ARBA" id="ARBA00022989"/>
    </source>
</evidence>
<comment type="subcellular location">
    <subcellularLocation>
        <location evidence="1">Cell membrane</location>
        <topology evidence="1">Multi-pass membrane protein</topology>
    </subcellularLocation>
</comment>
<feature type="non-terminal residue" evidence="13">
    <location>
        <position position="477"/>
    </location>
</feature>
<dbReference type="PANTHER" id="PTHR48086:SF3">
    <property type="entry name" value="SODIUM_PROLINE SYMPORTER"/>
    <property type="match status" value="1"/>
</dbReference>
<evidence type="ECO:0000256" key="4">
    <source>
        <dbReference type="ARBA" id="ARBA00022475"/>
    </source>
</evidence>
<feature type="transmembrane region" description="Helical" evidence="12">
    <location>
        <begin position="26"/>
        <end position="47"/>
    </location>
</feature>
<evidence type="ECO:0000256" key="12">
    <source>
        <dbReference type="SAM" id="Phobius"/>
    </source>
</evidence>
<feature type="transmembrane region" description="Helical" evidence="12">
    <location>
        <begin position="217"/>
        <end position="239"/>
    </location>
</feature>
<evidence type="ECO:0000256" key="6">
    <source>
        <dbReference type="ARBA" id="ARBA00022847"/>
    </source>
</evidence>
<dbReference type="GO" id="GO:0006814">
    <property type="term" value="P:sodium ion transport"/>
    <property type="evidence" value="ECO:0007669"/>
    <property type="project" value="UniProtKB-KW"/>
</dbReference>
<proteinExistence type="inferred from homology"/>
<feature type="transmembrane region" description="Helical" evidence="12">
    <location>
        <begin position="142"/>
        <end position="164"/>
    </location>
</feature>
<dbReference type="GO" id="GO:0005886">
    <property type="term" value="C:plasma membrane"/>
    <property type="evidence" value="ECO:0007669"/>
    <property type="project" value="UniProtKB-SubCell"/>
</dbReference>
<feature type="transmembrane region" description="Helical" evidence="12">
    <location>
        <begin position="358"/>
        <end position="377"/>
    </location>
</feature>
<keyword evidence="5 12" id="KW-0812">Transmembrane</keyword>
<gene>
    <name evidence="13" type="ORF">METZ01_LOCUS198805</name>
</gene>
<feature type="transmembrane region" description="Helical" evidence="12">
    <location>
        <begin position="305"/>
        <end position="325"/>
    </location>
</feature>
<keyword evidence="10 12" id="KW-0472">Membrane</keyword>
<feature type="transmembrane region" description="Helical" evidence="12">
    <location>
        <begin position="413"/>
        <end position="433"/>
    </location>
</feature>
<feature type="transmembrane region" description="Helical" evidence="12">
    <location>
        <begin position="176"/>
        <end position="197"/>
    </location>
</feature>
<evidence type="ECO:0000256" key="10">
    <source>
        <dbReference type="ARBA" id="ARBA00023136"/>
    </source>
</evidence>